<evidence type="ECO:0000313" key="5">
    <source>
        <dbReference type="Proteomes" id="UP000184245"/>
    </source>
</evidence>
<keyword evidence="2" id="KW-0472">Membrane</keyword>
<keyword evidence="2" id="KW-0812">Transmembrane</keyword>
<keyword evidence="3" id="KW-0732">Signal</keyword>
<organism evidence="4 5">
    <name type="scientific">Lactonifactor longoviformis DSM 17459</name>
    <dbReference type="NCBI Taxonomy" id="1122155"/>
    <lineage>
        <taxon>Bacteria</taxon>
        <taxon>Bacillati</taxon>
        <taxon>Bacillota</taxon>
        <taxon>Clostridia</taxon>
        <taxon>Eubacteriales</taxon>
        <taxon>Clostridiaceae</taxon>
        <taxon>Lactonifactor</taxon>
    </lineage>
</organism>
<dbReference type="OrthoDB" id="2220137at2"/>
<feature type="signal peptide" evidence="3">
    <location>
        <begin position="1"/>
        <end position="29"/>
    </location>
</feature>
<gene>
    <name evidence="4" type="ORF">SAMN02745158_02867</name>
</gene>
<dbReference type="Proteomes" id="UP000184245">
    <property type="component" value="Unassembled WGS sequence"/>
</dbReference>
<evidence type="ECO:0000313" key="4">
    <source>
        <dbReference type="EMBL" id="SHF20345.1"/>
    </source>
</evidence>
<dbReference type="RefSeq" id="WP_072852941.1">
    <property type="nucleotide sequence ID" value="NZ_FQVI01000016.1"/>
</dbReference>
<accession>A0A1M4ZQY9</accession>
<feature type="compositionally biased region" description="Acidic residues" evidence="1">
    <location>
        <begin position="113"/>
        <end position="123"/>
    </location>
</feature>
<keyword evidence="5" id="KW-1185">Reference proteome</keyword>
<protein>
    <recommendedName>
        <fullName evidence="6">LPXTG-motif cell wall anchor domain-containing protein</fullName>
    </recommendedName>
</protein>
<proteinExistence type="predicted"/>
<dbReference type="InterPro" id="IPR032675">
    <property type="entry name" value="LRR_dom_sf"/>
</dbReference>
<feature type="chain" id="PRO_5013313605" description="LPXTG-motif cell wall anchor domain-containing protein" evidence="3">
    <location>
        <begin position="30"/>
        <end position="258"/>
    </location>
</feature>
<sequence length="258" mass="27507">MKSIRQNKIWAALLLGVLLGGLSAGNVYAQTDYSEGYFIYQDRGTYASVKEYFGEESRVVIPAALGGKPVAEIEAEAFSRAETVKELVIPDTVVTIGEGALDGIPRIEYQTSEELENQPEGEDAPNPGEQPVPLQEDKEIPEEEPGADAGEPWKSQSGAQNEETPSGGSTNGENGGNTPASEEYSLDWKEDNVQVTEDGYGIMLLEENGADAAAAERGTAEADAPLDKDTAAACVWSFAVSAVMLMGIGIFVKKKKLV</sequence>
<evidence type="ECO:0000256" key="2">
    <source>
        <dbReference type="SAM" id="Phobius"/>
    </source>
</evidence>
<dbReference type="Gene3D" id="3.80.10.10">
    <property type="entry name" value="Ribonuclease Inhibitor"/>
    <property type="match status" value="1"/>
</dbReference>
<feature type="region of interest" description="Disordered" evidence="1">
    <location>
        <begin position="113"/>
        <end position="188"/>
    </location>
</feature>
<keyword evidence="2" id="KW-1133">Transmembrane helix</keyword>
<reference evidence="4 5" key="1">
    <citation type="submission" date="2016-11" db="EMBL/GenBank/DDBJ databases">
        <authorList>
            <person name="Jaros S."/>
            <person name="Januszkiewicz K."/>
            <person name="Wedrychowicz H."/>
        </authorList>
    </citation>
    <scope>NUCLEOTIDE SEQUENCE [LARGE SCALE GENOMIC DNA]</scope>
    <source>
        <strain evidence="4 5">DSM 17459</strain>
    </source>
</reference>
<evidence type="ECO:0000256" key="3">
    <source>
        <dbReference type="SAM" id="SignalP"/>
    </source>
</evidence>
<feature type="compositionally biased region" description="Polar residues" evidence="1">
    <location>
        <begin position="154"/>
        <end position="163"/>
    </location>
</feature>
<evidence type="ECO:0008006" key="6">
    <source>
        <dbReference type="Google" id="ProtNLM"/>
    </source>
</evidence>
<feature type="transmembrane region" description="Helical" evidence="2">
    <location>
        <begin position="235"/>
        <end position="252"/>
    </location>
</feature>
<evidence type="ECO:0000256" key="1">
    <source>
        <dbReference type="SAM" id="MobiDB-lite"/>
    </source>
</evidence>
<dbReference type="AlphaFoldDB" id="A0A1M4ZQY9"/>
<dbReference type="EMBL" id="FQVI01000016">
    <property type="protein sequence ID" value="SHF20345.1"/>
    <property type="molecule type" value="Genomic_DNA"/>
</dbReference>
<name>A0A1M4ZQY9_9CLOT</name>